<keyword evidence="3" id="KW-0255">Endonuclease</keyword>
<comment type="caution">
    <text evidence="3">The sequence shown here is derived from an EMBL/GenBank/DDBJ whole genome shotgun (WGS) entry which is preliminary data.</text>
</comment>
<keyword evidence="2" id="KW-0238">DNA-binding</keyword>
<evidence type="ECO:0000256" key="2">
    <source>
        <dbReference type="ARBA" id="ARBA00023125"/>
    </source>
</evidence>
<keyword evidence="3" id="KW-0378">Hydrolase</keyword>
<evidence type="ECO:0000313" key="3">
    <source>
        <dbReference type="EMBL" id="MBB5220176.1"/>
    </source>
</evidence>
<dbReference type="InterPro" id="IPR044946">
    <property type="entry name" value="Restrct_endonuc_typeI_TRD_sf"/>
</dbReference>
<keyword evidence="1" id="KW-0680">Restriction system</keyword>
<proteinExistence type="predicted"/>
<keyword evidence="3" id="KW-0540">Nuclease</keyword>
<evidence type="ECO:0000256" key="1">
    <source>
        <dbReference type="ARBA" id="ARBA00022747"/>
    </source>
</evidence>
<organism evidence="3 4">
    <name type="scientific">Amaricoccus macauensis</name>
    <dbReference type="NCBI Taxonomy" id="57001"/>
    <lineage>
        <taxon>Bacteria</taxon>
        <taxon>Pseudomonadati</taxon>
        <taxon>Pseudomonadota</taxon>
        <taxon>Alphaproteobacteria</taxon>
        <taxon>Rhodobacterales</taxon>
        <taxon>Paracoccaceae</taxon>
        <taxon>Amaricoccus</taxon>
    </lineage>
</organism>
<dbReference type="SUPFAM" id="SSF116734">
    <property type="entry name" value="DNA methylase specificity domain"/>
    <property type="match status" value="1"/>
</dbReference>
<dbReference type="Gene3D" id="3.90.220.20">
    <property type="entry name" value="DNA methylase specificity domains"/>
    <property type="match status" value="1"/>
</dbReference>
<dbReference type="EMBL" id="JACHFM010000001">
    <property type="protein sequence ID" value="MBB5220176.1"/>
    <property type="molecule type" value="Genomic_DNA"/>
</dbReference>
<evidence type="ECO:0000313" key="4">
    <source>
        <dbReference type="Proteomes" id="UP000549457"/>
    </source>
</evidence>
<keyword evidence="4" id="KW-1185">Reference proteome</keyword>
<reference evidence="3 4" key="1">
    <citation type="submission" date="2020-08" db="EMBL/GenBank/DDBJ databases">
        <title>Genomic Encyclopedia of Type Strains, Phase IV (KMG-IV): sequencing the most valuable type-strain genomes for metagenomic binning, comparative biology and taxonomic classification.</title>
        <authorList>
            <person name="Goeker M."/>
        </authorList>
    </citation>
    <scope>NUCLEOTIDE SEQUENCE [LARGE SCALE GENOMIC DNA]</scope>
    <source>
        <strain evidence="3 4">DSM 101730</strain>
    </source>
</reference>
<dbReference type="GO" id="GO:0003677">
    <property type="term" value="F:DNA binding"/>
    <property type="evidence" value="ECO:0007669"/>
    <property type="project" value="UniProtKB-KW"/>
</dbReference>
<gene>
    <name evidence="3" type="ORF">HNP73_000097</name>
</gene>
<dbReference type="RefSeq" id="WP_184146004.1">
    <property type="nucleotide sequence ID" value="NZ_JACHFM010000001.1"/>
</dbReference>
<accession>A0A840SJW2</accession>
<protein>
    <submittedName>
        <fullName evidence="3">Restriction endonuclease S subunit</fullName>
    </submittedName>
</protein>
<dbReference type="CDD" id="cd16961">
    <property type="entry name" value="RMtype1_S_TRD-CR_like"/>
    <property type="match status" value="1"/>
</dbReference>
<dbReference type="GO" id="GO:0009307">
    <property type="term" value="P:DNA restriction-modification system"/>
    <property type="evidence" value="ECO:0007669"/>
    <property type="project" value="UniProtKB-KW"/>
</dbReference>
<dbReference type="AlphaFoldDB" id="A0A840SJW2"/>
<name>A0A840SJW2_9RHOB</name>
<sequence length="186" mass="20512">MSKKIKLGDGLTEIKGGIGPDWANVPVYGATVDGLAPAKEPPGKSPHKYKPVTPGTIFYNPMRILIGSVAFVSDDDAPGMTSPDYVVFRGNEGCIDSLWFYYWLRSPLGHECILSLARGAVRERMLFNRLAEAEVSLPDFDIQQDFANKLRTAQFEINSIKSAIDLQLRDIRSLPHRIVAASFGAE</sequence>
<dbReference type="GO" id="GO:0004519">
    <property type="term" value="F:endonuclease activity"/>
    <property type="evidence" value="ECO:0007669"/>
    <property type="project" value="UniProtKB-KW"/>
</dbReference>
<dbReference type="Proteomes" id="UP000549457">
    <property type="component" value="Unassembled WGS sequence"/>
</dbReference>